<dbReference type="Proteomes" id="UP000290439">
    <property type="component" value="Chromosome"/>
</dbReference>
<reference evidence="6 7" key="1">
    <citation type="submission" date="2019-02" db="EMBL/GenBank/DDBJ databases">
        <authorList>
            <consortium name="Pathogen Informatics"/>
        </authorList>
    </citation>
    <scope>NUCLEOTIDE SEQUENCE [LARGE SCALE GENOMIC DNA]</scope>
    <source>
        <strain evidence="6 7">3012STDY6756504</strain>
    </source>
</reference>
<sequence length="331" mass="34855">MFVIRSTARLRAAVALLILALTALVAGCGADSDATESAGTREVQTERGPVQVPADPQRIVVLNGALAGYLYDLEAPVAAADPRLLGVNTRTGGFPAAWAEDAKAQGTVELPIGDSINLEFIANQRPDLIIGGGQGFPAQQSINAYDQLSAIAPTVLVPATTTDWADQLRLVAEVVGRPDKVDGLITAYQDKVAKVKESVKAPAGAVAFVQSVKSQEPTLFLPSAALPRLLAEVGFTIDDKVAEKAGNPAKPEAADWFHFSPELLSTVVDAPVVFVVSLSGGRNAAQLAEDPLYAQLPAFKTGNVFELPAASARPDYRSVMDTLDLIAERFK</sequence>
<feature type="chain" id="PRO_5039211564" evidence="5">
    <location>
        <begin position="26"/>
        <end position="331"/>
    </location>
</feature>
<dbReference type="GeneID" id="57069967"/>
<protein>
    <submittedName>
        <fullName evidence="6">Ferrienterobactin-binding periplasmic protein</fullName>
    </submittedName>
</protein>
<evidence type="ECO:0000313" key="6">
    <source>
        <dbReference type="EMBL" id="VFA99040.1"/>
    </source>
</evidence>
<name>A0A2L2JSX7_9NOCA</name>
<dbReference type="AlphaFoldDB" id="A0A2L2JSX7"/>
<dbReference type="PANTHER" id="PTHR30532:SF24">
    <property type="entry name" value="FERRIC ENTEROBACTIN-BINDING PERIPLASMIC PROTEIN FEPB"/>
    <property type="match status" value="1"/>
</dbReference>
<accession>A0A2L2JSX7</accession>
<organism evidence="6 7">
    <name type="scientific">Nocardia cyriacigeorgica</name>
    <dbReference type="NCBI Taxonomy" id="135487"/>
    <lineage>
        <taxon>Bacteria</taxon>
        <taxon>Bacillati</taxon>
        <taxon>Actinomycetota</taxon>
        <taxon>Actinomycetes</taxon>
        <taxon>Mycobacteriales</taxon>
        <taxon>Nocardiaceae</taxon>
        <taxon>Nocardia</taxon>
    </lineage>
</organism>
<evidence type="ECO:0000256" key="4">
    <source>
        <dbReference type="ARBA" id="ARBA00022729"/>
    </source>
</evidence>
<evidence type="ECO:0000313" key="7">
    <source>
        <dbReference type="Proteomes" id="UP000290439"/>
    </source>
</evidence>
<evidence type="ECO:0000256" key="3">
    <source>
        <dbReference type="ARBA" id="ARBA00022448"/>
    </source>
</evidence>
<dbReference type="PANTHER" id="PTHR30532">
    <property type="entry name" value="IRON III DICITRATE-BINDING PERIPLASMIC PROTEIN"/>
    <property type="match status" value="1"/>
</dbReference>
<keyword evidence="3" id="KW-0813">Transport</keyword>
<dbReference type="Gene3D" id="3.40.50.1980">
    <property type="entry name" value="Nitrogenase molybdenum iron protein domain"/>
    <property type="match status" value="2"/>
</dbReference>
<dbReference type="SUPFAM" id="SSF53807">
    <property type="entry name" value="Helical backbone' metal receptor"/>
    <property type="match status" value="1"/>
</dbReference>
<comment type="similarity">
    <text evidence="2">Belongs to the bacterial solute-binding protein 8 family.</text>
</comment>
<evidence type="ECO:0000256" key="2">
    <source>
        <dbReference type="ARBA" id="ARBA00008814"/>
    </source>
</evidence>
<proteinExistence type="inferred from homology"/>
<dbReference type="InterPro" id="IPR051313">
    <property type="entry name" value="Bact_iron-sidero_bind"/>
</dbReference>
<dbReference type="RefSeq" id="WP_104898018.1">
    <property type="nucleotide sequence ID" value="NZ_CP026746.1"/>
</dbReference>
<dbReference type="GO" id="GO:0030288">
    <property type="term" value="C:outer membrane-bounded periplasmic space"/>
    <property type="evidence" value="ECO:0007669"/>
    <property type="project" value="TreeGrafter"/>
</dbReference>
<evidence type="ECO:0000256" key="1">
    <source>
        <dbReference type="ARBA" id="ARBA00004196"/>
    </source>
</evidence>
<dbReference type="GO" id="GO:1901678">
    <property type="term" value="P:iron coordination entity transport"/>
    <property type="evidence" value="ECO:0007669"/>
    <property type="project" value="UniProtKB-ARBA"/>
</dbReference>
<keyword evidence="4 5" id="KW-0732">Signal</keyword>
<evidence type="ECO:0000256" key="5">
    <source>
        <dbReference type="SAM" id="SignalP"/>
    </source>
</evidence>
<dbReference type="PROSITE" id="PS50983">
    <property type="entry name" value="FE_B12_PBP"/>
    <property type="match status" value="1"/>
</dbReference>
<gene>
    <name evidence="6" type="primary">fepB</name>
    <name evidence="6" type="ORF">NCTC10797_02819</name>
</gene>
<comment type="subcellular location">
    <subcellularLocation>
        <location evidence="1">Cell envelope</location>
    </subcellularLocation>
</comment>
<dbReference type="InterPro" id="IPR002491">
    <property type="entry name" value="ABC_transptr_periplasmic_BD"/>
</dbReference>
<feature type="signal peptide" evidence="5">
    <location>
        <begin position="1"/>
        <end position="25"/>
    </location>
</feature>
<dbReference type="PROSITE" id="PS51257">
    <property type="entry name" value="PROKAR_LIPOPROTEIN"/>
    <property type="match status" value="1"/>
</dbReference>
<dbReference type="Pfam" id="PF01497">
    <property type="entry name" value="Peripla_BP_2"/>
    <property type="match status" value="1"/>
</dbReference>
<dbReference type="EMBL" id="LR215973">
    <property type="protein sequence ID" value="VFA99040.1"/>
    <property type="molecule type" value="Genomic_DNA"/>
</dbReference>